<dbReference type="EMBL" id="VLKP01000008">
    <property type="protein sequence ID" value="TWI09478.1"/>
    <property type="molecule type" value="Genomic_DNA"/>
</dbReference>
<gene>
    <name evidence="2" type="ORF">IP93_02095</name>
</gene>
<dbReference type="OrthoDB" id="6195299at2"/>
<dbReference type="RefSeq" id="WP_144815367.1">
    <property type="nucleotide sequence ID" value="NZ_VLKP01000008.1"/>
</dbReference>
<name>A0A562LPI8_9GAMM</name>
<protein>
    <recommendedName>
        <fullName evidence="4">DUF2066 domain-containing protein</fullName>
    </recommendedName>
</protein>
<feature type="chain" id="PRO_5021704522" description="DUF2066 domain-containing protein" evidence="1">
    <location>
        <begin position="23"/>
        <end position="356"/>
    </location>
</feature>
<feature type="signal peptide" evidence="1">
    <location>
        <begin position="1"/>
        <end position="22"/>
    </location>
</feature>
<dbReference type="InterPro" id="IPR018642">
    <property type="entry name" value="DUF2066"/>
</dbReference>
<dbReference type="AlphaFoldDB" id="A0A562LPI8"/>
<reference evidence="2 3" key="1">
    <citation type="journal article" date="2015" name="Stand. Genomic Sci.">
        <title>Genomic Encyclopedia of Bacterial and Archaeal Type Strains, Phase III: the genomes of soil and plant-associated and newly described type strains.</title>
        <authorList>
            <person name="Whitman W.B."/>
            <person name="Woyke T."/>
            <person name="Klenk H.P."/>
            <person name="Zhou Y."/>
            <person name="Lilburn T.G."/>
            <person name="Beck B.J."/>
            <person name="De Vos P."/>
            <person name="Vandamme P."/>
            <person name="Eisen J.A."/>
            <person name="Garrity G."/>
            <person name="Hugenholtz P."/>
            <person name="Kyrpides N.C."/>
        </authorList>
    </citation>
    <scope>NUCLEOTIDE SEQUENCE [LARGE SCALE GENOMIC DNA]</scope>
    <source>
        <strain evidence="2 3">CGMCC 1.10136</strain>
    </source>
</reference>
<comment type="caution">
    <text evidence="2">The sequence shown here is derived from an EMBL/GenBank/DDBJ whole genome shotgun (WGS) entry which is preliminary data.</text>
</comment>
<keyword evidence="1" id="KW-0732">Signal</keyword>
<evidence type="ECO:0000256" key="1">
    <source>
        <dbReference type="SAM" id="SignalP"/>
    </source>
</evidence>
<dbReference type="Proteomes" id="UP000316471">
    <property type="component" value="Unassembled WGS sequence"/>
</dbReference>
<evidence type="ECO:0000313" key="3">
    <source>
        <dbReference type="Proteomes" id="UP000316471"/>
    </source>
</evidence>
<dbReference type="Pfam" id="PF09839">
    <property type="entry name" value="DUF2066"/>
    <property type="match status" value="1"/>
</dbReference>
<keyword evidence="3" id="KW-1185">Reference proteome</keyword>
<organism evidence="2 3">
    <name type="scientific">Aerolutibacter ruishenii</name>
    <dbReference type="NCBI Taxonomy" id="686800"/>
    <lineage>
        <taxon>Bacteria</taxon>
        <taxon>Pseudomonadati</taxon>
        <taxon>Pseudomonadota</taxon>
        <taxon>Gammaproteobacteria</taxon>
        <taxon>Lysobacterales</taxon>
        <taxon>Lysobacteraceae</taxon>
        <taxon>Aerolutibacter</taxon>
    </lineage>
</organism>
<proteinExistence type="predicted"/>
<evidence type="ECO:0008006" key="4">
    <source>
        <dbReference type="Google" id="ProtNLM"/>
    </source>
</evidence>
<evidence type="ECO:0000313" key="2">
    <source>
        <dbReference type="EMBL" id="TWI09478.1"/>
    </source>
</evidence>
<sequence>MLRAIRLFWAIALLAMAFGAAAQRVEGDRARAEGPYAAEVRVNGQGEPERNNAFVRALVQVLARLSGDNAVASRPGMRQELASARDLVESYDYRQDEGVSARGAPTFGTVLVVRFDPEAVDELAAIVGLPIWPMPRPKPVLWLAIDDGSGPRLAGLPQANATRPALDRAKDRGFALGLPAATAAEQAVVGAIWRGDTAAVARASARYSPPMQLVGKLYRVKEGWQADWIFVDGGKVLSRWTEKHADARRVMAAGADGAANALVRRYAKRGTGKGMGPAGTYQVTFNGIGSADAYIRLVGYLEKLTVVGRITPVRAVPGSVAFDLELSTGLPGLRRAVARDDVLLAEEGDEAAYRVR</sequence>
<accession>A0A562LPI8</accession>